<evidence type="ECO:0000313" key="4">
    <source>
        <dbReference type="Proteomes" id="UP000694287"/>
    </source>
</evidence>
<evidence type="ECO:0008006" key="5">
    <source>
        <dbReference type="Google" id="ProtNLM"/>
    </source>
</evidence>
<keyword evidence="4" id="KW-1185">Reference proteome</keyword>
<dbReference type="EMBL" id="JADQDK010000001">
    <property type="protein sequence ID" value="MBW0135140.1"/>
    <property type="molecule type" value="Genomic_DNA"/>
</dbReference>
<keyword evidence="2" id="KW-0812">Transmembrane</keyword>
<feature type="transmembrane region" description="Helical" evidence="2">
    <location>
        <begin position="117"/>
        <end position="136"/>
    </location>
</feature>
<name>A0ABS6USC6_9PSEU</name>
<protein>
    <recommendedName>
        <fullName evidence="5">Thiosulfate dehydrogenase [quinone] large subunit</fullName>
    </recommendedName>
</protein>
<keyword evidence="2" id="KW-1133">Transmembrane helix</keyword>
<reference evidence="3 4" key="1">
    <citation type="submission" date="2020-11" db="EMBL/GenBank/DDBJ databases">
        <title>Pseudonocardia abyssalis sp. nov. and Pseudonocardia oceani sp. nov., description and phylogenomic analysis of two novel actinomycetes isolated from the deep Southern Ocean.</title>
        <authorList>
            <person name="Parra J."/>
        </authorList>
    </citation>
    <scope>NUCLEOTIDE SEQUENCE [LARGE SCALE GENOMIC DNA]</scope>
    <source>
        <strain evidence="3 4">KRD-168</strain>
    </source>
</reference>
<organism evidence="3 4">
    <name type="scientific">Pseudonocardia abyssalis</name>
    <dbReference type="NCBI Taxonomy" id="2792008"/>
    <lineage>
        <taxon>Bacteria</taxon>
        <taxon>Bacillati</taxon>
        <taxon>Actinomycetota</taxon>
        <taxon>Actinomycetes</taxon>
        <taxon>Pseudonocardiales</taxon>
        <taxon>Pseudonocardiaceae</taxon>
        <taxon>Pseudonocardia</taxon>
    </lineage>
</organism>
<evidence type="ECO:0000256" key="2">
    <source>
        <dbReference type="SAM" id="Phobius"/>
    </source>
</evidence>
<feature type="compositionally biased region" description="Polar residues" evidence="1">
    <location>
        <begin position="1"/>
        <end position="20"/>
    </location>
</feature>
<feature type="transmembrane region" description="Helical" evidence="2">
    <location>
        <begin position="156"/>
        <end position="177"/>
    </location>
</feature>
<accession>A0ABS6USC6</accession>
<dbReference type="RefSeq" id="WP_225924571.1">
    <property type="nucleotide sequence ID" value="NZ_JADQDJ010000005.1"/>
</dbReference>
<evidence type="ECO:0000256" key="1">
    <source>
        <dbReference type="SAM" id="MobiDB-lite"/>
    </source>
</evidence>
<proteinExistence type="predicted"/>
<keyword evidence="2" id="KW-0472">Membrane</keyword>
<comment type="caution">
    <text evidence="3">The sequence shown here is derived from an EMBL/GenBank/DDBJ whole genome shotgun (WGS) entry which is preliminary data.</text>
</comment>
<gene>
    <name evidence="3" type="ORF">I4I81_12870</name>
</gene>
<feature type="transmembrane region" description="Helical" evidence="2">
    <location>
        <begin position="28"/>
        <end position="45"/>
    </location>
</feature>
<evidence type="ECO:0000313" key="3">
    <source>
        <dbReference type="EMBL" id="MBW0135140.1"/>
    </source>
</evidence>
<sequence length="193" mass="20138">MAVQSTTPATRAPSGPTTPARTRGGPELLAVLRILTGLTFLWAFLDKTFGLGYATGAERAWVAGGSPTRGFLGGVDVGPLQGVFRAMAGNPVADWLFMIGLLGIGLALVLGIGMRVAAVAGAVLLMAMWLASWPMAALNAAGEATSSTNPFIDDHLVNAVLVIALAVYAAGDTWGLGRTWARLPLVRRNPWLR</sequence>
<feature type="region of interest" description="Disordered" evidence="1">
    <location>
        <begin position="1"/>
        <end position="23"/>
    </location>
</feature>
<feature type="transmembrane region" description="Helical" evidence="2">
    <location>
        <begin position="92"/>
        <end position="110"/>
    </location>
</feature>
<dbReference type="Proteomes" id="UP000694287">
    <property type="component" value="Unassembled WGS sequence"/>
</dbReference>